<evidence type="ECO:0000256" key="1">
    <source>
        <dbReference type="SAM" id="Phobius"/>
    </source>
</evidence>
<evidence type="ECO:0000313" key="3">
    <source>
        <dbReference type="Proteomes" id="UP000239710"/>
    </source>
</evidence>
<keyword evidence="1" id="KW-0812">Transmembrane</keyword>
<feature type="transmembrane region" description="Helical" evidence="1">
    <location>
        <begin position="93"/>
        <end position="114"/>
    </location>
</feature>
<keyword evidence="3" id="KW-1185">Reference proteome</keyword>
<name>A0ABX5BK66_9XANT</name>
<dbReference type="Proteomes" id="UP000239710">
    <property type="component" value="Unassembled WGS sequence"/>
</dbReference>
<keyword evidence="1" id="KW-0472">Membrane</keyword>
<evidence type="ECO:0000313" key="2">
    <source>
        <dbReference type="EMBL" id="PPV04965.1"/>
    </source>
</evidence>
<evidence type="ECO:0008006" key="4">
    <source>
        <dbReference type="Google" id="ProtNLM"/>
    </source>
</evidence>
<dbReference type="EMBL" id="MDCE01000043">
    <property type="protein sequence ID" value="PPV04965.1"/>
    <property type="molecule type" value="Genomic_DNA"/>
</dbReference>
<protein>
    <recommendedName>
        <fullName evidence="4">Integron gene cassette protein</fullName>
    </recommendedName>
</protein>
<comment type="caution">
    <text evidence="2">The sequence shown here is derived from an EMBL/GenBank/DDBJ whole genome shotgun (WGS) entry which is preliminary data.</text>
</comment>
<feature type="transmembrane region" description="Helical" evidence="1">
    <location>
        <begin position="12"/>
        <end position="33"/>
    </location>
</feature>
<keyword evidence="1" id="KW-1133">Transmembrane helix</keyword>
<dbReference type="RefSeq" id="WP_083993273.1">
    <property type="nucleotide sequence ID" value="NZ_FLTX01000073.1"/>
</dbReference>
<organism evidence="2 3">
    <name type="scientific">Xanthomonas bromi</name>
    <dbReference type="NCBI Taxonomy" id="56449"/>
    <lineage>
        <taxon>Bacteria</taxon>
        <taxon>Pseudomonadati</taxon>
        <taxon>Pseudomonadota</taxon>
        <taxon>Gammaproteobacteria</taxon>
        <taxon>Lysobacterales</taxon>
        <taxon>Lysobacteraceae</taxon>
        <taxon>Xanthomonas</taxon>
    </lineage>
</organism>
<dbReference type="PROSITE" id="PS51257">
    <property type="entry name" value="PROKAR_LIPOPROTEIN"/>
    <property type="match status" value="1"/>
</dbReference>
<reference evidence="2 3" key="1">
    <citation type="submission" date="2016-08" db="EMBL/GenBank/DDBJ databases">
        <title>Evolution of the type three secretion system and type three effector repertoires in Xanthomonas.</title>
        <authorList>
            <person name="Merda D."/>
            <person name="Briand M."/>
            <person name="Bosis E."/>
            <person name="Rousseau C."/>
            <person name="Portier P."/>
            <person name="Jacques M.-A."/>
            <person name="Fischer-Le Saux M."/>
        </authorList>
    </citation>
    <scope>NUCLEOTIDE SEQUENCE [LARGE SCALE GENOMIC DNA]</scope>
    <source>
        <strain evidence="2 3">CFBP1976</strain>
    </source>
</reference>
<accession>A0ABX5BK66</accession>
<proteinExistence type="predicted"/>
<feature type="transmembrane region" description="Helical" evidence="1">
    <location>
        <begin position="45"/>
        <end position="63"/>
    </location>
</feature>
<sequence>MDNYKGQVRSALWLAGILAAVSVMTMLSLLACYAIESLSLSKKGYLLGGAVAAIFALVSQDRYNRFKALLVPNTFSTEEFNKVLMKYCKYQSIGSWVFLVVAILGVAVGVLGSIKQ</sequence>
<gene>
    <name evidence="2" type="ORF">XbrCFBP1976_19545</name>
</gene>